<dbReference type="GO" id="GO:0015344">
    <property type="term" value="F:siderophore uptake transmembrane transporter activity"/>
    <property type="evidence" value="ECO:0007669"/>
    <property type="project" value="TreeGrafter"/>
</dbReference>
<evidence type="ECO:0000256" key="5">
    <source>
        <dbReference type="ARBA" id="ARBA00022692"/>
    </source>
</evidence>
<evidence type="ECO:0000313" key="15">
    <source>
        <dbReference type="EMBL" id="ENO87434.1"/>
    </source>
</evidence>
<evidence type="ECO:0000256" key="6">
    <source>
        <dbReference type="ARBA" id="ARBA00023077"/>
    </source>
</evidence>
<dbReference type="Proteomes" id="UP000013232">
    <property type="component" value="Unassembled WGS sequence"/>
</dbReference>
<comment type="subcellular location">
    <subcellularLocation>
        <location evidence="1 10">Cell outer membrane</location>
        <topology evidence="1 10">Multi-pass membrane protein</topology>
    </subcellularLocation>
</comment>
<feature type="domain" description="TonB-dependent receptor plug" evidence="14">
    <location>
        <begin position="50"/>
        <end position="157"/>
    </location>
</feature>
<dbReference type="InterPro" id="IPR037066">
    <property type="entry name" value="Plug_dom_sf"/>
</dbReference>
<feature type="signal peptide" evidence="12">
    <location>
        <begin position="1"/>
        <end position="28"/>
    </location>
</feature>
<reference evidence="15 16" key="1">
    <citation type="submission" date="2012-09" db="EMBL/GenBank/DDBJ databases">
        <title>Draft Genome Sequences of 6 Strains from Genus Thauera.</title>
        <authorList>
            <person name="Liu B."/>
            <person name="Shapleigh J.P."/>
            <person name="Frostegard A.H."/>
        </authorList>
    </citation>
    <scope>NUCLEOTIDE SEQUENCE [LARGE SCALE GENOMIC DNA]</scope>
    <source>
        <strain evidence="16">47Lol / DSM 12138</strain>
    </source>
</reference>
<accession>N6Z5K5</accession>
<dbReference type="GO" id="GO:0044718">
    <property type="term" value="P:siderophore transmembrane transport"/>
    <property type="evidence" value="ECO:0007669"/>
    <property type="project" value="TreeGrafter"/>
</dbReference>
<evidence type="ECO:0000256" key="10">
    <source>
        <dbReference type="PROSITE-ProRule" id="PRU01360"/>
    </source>
</evidence>
<dbReference type="Pfam" id="PF07715">
    <property type="entry name" value="Plug"/>
    <property type="match status" value="1"/>
</dbReference>
<keyword evidence="6 11" id="KW-0798">TonB box</keyword>
<dbReference type="InterPro" id="IPR036942">
    <property type="entry name" value="Beta-barrel_TonB_sf"/>
</dbReference>
<keyword evidence="12" id="KW-0732">Signal</keyword>
<dbReference type="PANTHER" id="PTHR30069:SF27">
    <property type="entry name" value="BLL4766 PROTEIN"/>
    <property type="match status" value="1"/>
</dbReference>
<dbReference type="RefSeq" id="WP_004338503.1">
    <property type="nucleotide sequence ID" value="NZ_AMXE01000038.1"/>
</dbReference>
<evidence type="ECO:0000256" key="9">
    <source>
        <dbReference type="ARBA" id="ARBA00023237"/>
    </source>
</evidence>
<dbReference type="PANTHER" id="PTHR30069">
    <property type="entry name" value="TONB-DEPENDENT OUTER MEMBRANE RECEPTOR"/>
    <property type="match status" value="1"/>
</dbReference>
<dbReference type="EMBL" id="AMXE01000038">
    <property type="protein sequence ID" value="ENO87434.1"/>
    <property type="molecule type" value="Genomic_DNA"/>
</dbReference>
<dbReference type="InterPro" id="IPR039426">
    <property type="entry name" value="TonB-dep_rcpt-like"/>
</dbReference>
<keyword evidence="9 10" id="KW-0998">Cell outer membrane</keyword>
<keyword evidence="3 10" id="KW-0813">Transport</keyword>
<dbReference type="eggNOG" id="COG4206">
    <property type="taxonomic scope" value="Bacteria"/>
</dbReference>
<evidence type="ECO:0000259" key="14">
    <source>
        <dbReference type="Pfam" id="PF07715"/>
    </source>
</evidence>
<proteinExistence type="inferred from homology"/>
<keyword evidence="8 15" id="KW-0675">Receptor</keyword>
<evidence type="ECO:0000256" key="2">
    <source>
        <dbReference type="ARBA" id="ARBA00009810"/>
    </source>
</evidence>
<dbReference type="PROSITE" id="PS52016">
    <property type="entry name" value="TONB_DEPENDENT_REC_3"/>
    <property type="match status" value="1"/>
</dbReference>
<evidence type="ECO:0000256" key="7">
    <source>
        <dbReference type="ARBA" id="ARBA00023136"/>
    </source>
</evidence>
<dbReference type="GO" id="GO:0009279">
    <property type="term" value="C:cell outer membrane"/>
    <property type="evidence" value="ECO:0007669"/>
    <property type="project" value="UniProtKB-SubCell"/>
</dbReference>
<keyword evidence="16" id="KW-1185">Reference proteome</keyword>
<evidence type="ECO:0000256" key="12">
    <source>
        <dbReference type="SAM" id="SignalP"/>
    </source>
</evidence>
<evidence type="ECO:0000256" key="1">
    <source>
        <dbReference type="ARBA" id="ARBA00004571"/>
    </source>
</evidence>
<evidence type="ECO:0000256" key="11">
    <source>
        <dbReference type="RuleBase" id="RU003357"/>
    </source>
</evidence>
<evidence type="ECO:0000256" key="4">
    <source>
        <dbReference type="ARBA" id="ARBA00022452"/>
    </source>
</evidence>
<gene>
    <name evidence="15" type="ORF">C666_11090</name>
</gene>
<comment type="caution">
    <text evidence="15">The sequence shown here is derived from an EMBL/GenBank/DDBJ whole genome shotgun (WGS) entry which is preliminary data.</text>
</comment>
<name>N6Z5K5_THAL4</name>
<sequence length="688" mass="76086">MSSRHPVQFAAMGFGALVASVAAPGAWAEEAFFGDIPIVLTASRMAQSPVDAPVAVTLIDREMIDASGFTEIHDLMRLVPGFLVADWPDGSPTVANHGLGDAYDRRIKVMIDGRTVNSPLWGNTNWQDLPLRVDDIERVEVVRGPNGAAYGVNAFQAVINIITRSPVTESGLSLISRIGEDGFIDHGFRINGGADAAIDWRLSGSHRRAVSFHPYRAGTGVLNPRKFVERSVVNFGAAAQLSTRDELDWMLGFSEGRTDRGTPGDLTHPLREDDMRSHYVHLGWTRSFAVDSELSVQFHHQRERTRAPLLIEIDGLGRFALDENSDVHREELELQYSASLSPAWRFMLGAGVRREAARSRSMFNTGGTISGTSSQLFGSLVWAPSDRLRLDFGGTLEDHHYSGSLLSPRLALSYALTPDSTLRLSTGVSYRTPSLVESRAEQVVRVGSEIKRISLLAGDDMQPERVKHVEVGYAAMFRELGLGLDVRAFYKDYTDYIDDERCQYPARPWEDVGSITAAMCPPAPAGFAPFEHDVMSPRRPRSFLFQNAGAFRMSGGEFSIDWRRSGWGRVVLSQSVIDIDADGATVDDDFERSAPSSITSLLLIKDLPGRWRASLGYYRHAVMSWLNDGDRVPEQDRVDLKLSRRFGEAGAGNEVALVVQSAGGRYADFHAGRYRHEPRLFASLRLAW</sequence>
<dbReference type="STRING" id="1123367.GCA_000621305_01118"/>
<keyword evidence="7 10" id="KW-0472">Membrane</keyword>
<feature type="chain" id="PRO_5004128965" evidence="12">
    <location>
        <begin position="29"/>
        <end position="688"/>
    </location>
</feature>
<protein>
    <submittedName>
        <fullName evidence="15">TonB-dependent receptor plug</fullName>
    </submittedName>
</protein>
<evidence type="ECO:0000256" key="3">
    <source>
        <dbReference type="ARBA" id="ARBA00022448"/>
    </source>
</evidence>
<feature type="domain" description="TonB-dependent receptor-like beta-barrel" evidence="13">
    <location>
        <begin position="254"/>
        <end position="643"/>
    </location>
</feature>
<evidence type="ECO:0000256" key="8">
    <source>
        <dbReference type="ARBA" id="ARBA00023170"/>
    </source>
</evidence>
<organism evidence="15 16">
    <name type="scientific">Thauera linaloolentis (strain DSM 12138 / JCM 21573 / CCUG 41526 / CIP 105981 / IAM 15112 / NBRC 102519 / 47Lol)</name>
    <dbReference type="NCBI Taxonomy" id="1123367"/>
    <lineage>
        <taxon>Bacteria</taxon>
        <taxon>Pseudomonadati</taxon>
        <taxon>Pseudomonadota</taxon>
        <taxon>Betaproteobacteria</taxon>
        <taxon>Rhodocyclales</taxon>
        <taxon>Zoogloeaceae</taxon>
        <taxon>Thauera</taxon>
    </lineage>
</organism>
<dbReference type="Gene3D" id="2.40.170.20">
    <property type="entry name" value="TonB-dependent receptor, beta-barrel domain"/>
    <property type="match status" value="1"/>
</dbReference>
<keyword evidence="5 10" id="KW-0812">Transmembrane</keyword>
<dbReference type="SUPFAM" id="SSF56935">
    <property type="entry name" value="Porins"/>
    <property type="match status" value="1"/>
</dbReference>
<keyword evidence="4 10" id="KW-1134">Transmembrane beta strand</keyword>
<dbReference type="AlphaFoldDB" id="N6Z5K5"/>
<evidence type="ECO:0000313" key="16">
    <source>
        <dbReference type="Proteomes" id="UP000013232"/>
    </source>
</evidence>
<evidence type="ECO:0000259" key="13">
    <source>
        <dbReference type="Pfam" id="PF00593"/>
    </source>
</evidence>
<comment type="similarity">
    <text evidence="2 10 11">Belongs to the TonB-dependent receptor family.</text>
</comment>
<dbReference type="Pfam" id="PF00593">
    <property type="entry name" value="TonB_dep_Rec_b-barrel"/>
    <property type="match status" value="1"/>
</dbReference>
<dbReference type="InterPro" id="IPR000531">
    <property type="entry name" value="Beta-barrel_TonB"/>
</dbReference>
<dbReference type="InterPro" id="IPR012910">
    <property type="entry name" value="Plug_dom"/>
</dbReference>
<dbReference type="Gene3D" id="2.170.130.10">
    <property type="entry name" value="TonB-dependent receptor, plug domain"/>
    <property type="match status" value="1"/>
</dbReference>